<proteinExistence type="predicted"/>
<accession>A0A3M7QSQ9</accession>
<name>A0A3M7QSQ9_BRAPC</name>
<comment type="caution">
    <text evidence="1">The sequence shown here is derived from an EMBL/GenBank/DDBJ whole genome shotgun (WGS) entry which is preliminary data.</text>
</comment>
<evidence type="ECO:0000313" key="1">
    <source>
        <dbReference type="EMBL" id="RNA14313.1"/>
    </source>
</evidence>
<keyword evidence="2" id="KW-1185">Reference proteome</keyword>
<reference evidence="1 2" key="1">
    <citation type="journal article" date="2018" name="Sci. Rep.">
        <title>Genomic signatures of local adaptation to the degree of environmental predictability in rotifers.</title>
        <authorList>
            <person name="Franch-Gras L."/>
            <person name="Hahn C."/>
            <person name="Garcia-Roger E.M."/>
            <person name="Carmona M.J."/>
            <person name="Serra M."/>
            <person name="Gomez A."/>
        </authorList>
    </citation>
    <scope>NUCLEOTIDE SEQUENCE [LARGE SCALE GENOMIC DNA]</scope>
    <source>
        <strain evidence="1">HYR1</strain>
    </source>
</reference>
<protein>
    <submittedName>
        <fullName evidence="1">Uncharacterized protein</fullName>
    </submittedName>
</protein>
<sequence>MTDSEFKRTKTKFLGFYCEVKKQIFANKKSDLPNYYPDSKSVFTNLSRNSQNLITKLPINSRFSSQDFILEKHQNNVKQLL</sequence>
<dbReference type="AlphaFoldDB" id="A0A3M7QSQ9"/>
<organism evidence="1 2">
    <name type="scientific">Brachionus plicatilis</name>
    <name type="common">Marine rotifer</name>
    <name type="synonym">Brachionus muelleri</name>
    <dbReference type="NCBI Taxonomy" id="10195"/>
    <lineage>
        <taxon>Eukaryota</taxon>
        <taxon>Metazoa</taxon>
        <taxon>Spiralia</taxon>
        <taxon>Gnathifera</taxon>
        <taxon>Rotifera</taxon>
        <taxon>Eurotatoria</taxon>
        <taxon>Monogononta</taxon>
        <taxon>Pseudotrocha</taxon>
        <taxon>Ploima</taxon>
        <taxon>Brachionidae</taxon>
        <taxon>Brachionus</taxon>
    </lineage>
</organism>
<dbReference type="Proteomes" id="UP000276133">
    <property type="component" value="Unassembled WGS sequence"/>
</dbReference>
<evidence type="ECO:0000313" key="2">
    <source>
        <dbReference type="Proteomes" id="UP000276133"/>
    </source>
</evidence>
<dbReference type="EMBL" id="REGN01005212">
    <property type="protein sequence ID" value="RNA14313.1"/>
    <property type="molecule type" value="Genomic_DNA"/>
</dbReference>
<gene>
    <name evidence="1" type="ORF">BpHYR1_032956</name>
</gene>